<dbReference type="GO" id="GO:0042956">
    <property type="term" value="P:maltodextrin transmembrane transport"/>
    <property type="evidence" value="ECO:0007669"/>
    <property type="project" value="TreeGrafter"/>
</dbReference>
<proteinExistence type="inferred from homology"/>
<evidence type="ECO:0000256" key="1">
    <source>
        <dbReference type="ARBA" id="ARBA00008520"/>
    </source>
</evidence>
<dbReference type="Gene3D" id="3.40.190.10">
    <property type="entry name" value="Periplasmic binding protein-like II"/>
    <property type="match status" value="1"/>
</dbReference>
<dbReference type="AlphaFoldDB" id="A0A1M6CIT8"/>
<accession>A0A1M6CIT8</accession>
<keyword evidence="3" id="KW-0732">Signal</keyword>
<keyword evidence="2" id="KW-0813">Transport</keyword>
<keyword evidence="5" id="KW-1185">Reference proteome</keyword>
<evidence type="ECO:0000313" key="5">
    <source>
        <dbReference type="Proteomes" id="UP000184608"/>
    </source>
</evidence>
<dbReference type="PANTHER" id="PTHR30061">
    <property type="entry name" value="MALTOSE-BINDING PERIPLASMIC PROTEIN"/>
    <property type="match status" value="1"/>
</dbReference>
<dbReference type="STRING" id="1216006.VA7868_04026"/>
<comment type="similarity">
    <text evidence="1">Belongs to the bacterial solute-binding protein 1 family.</text>
</comment>
<dbReference type="EMBL" id="FQXZ01000045">
    <property type="protein sequence ID" value="SHI60823.1"/>
    <property type="molecule type" value="Genomic_DNA"/>
</dbReference>
<dbReference type="OrthoDB" id="9762335at2"/>
<dbReference type="InterPro" id="IPR006059">
    <property type="entry name" value="SBP"/>
</dbReference>
<protein>
    <submittedName>
        <fullName evidence="4">Bacterial extracellular solute-binding protein</fullName>
    </submittedName>
</protein>
<evidence type="ECO:0000256" key="2">
    <source>
        <dbReference type="ARBA" id="ARBA00022448"/>
    </source>
</evidence>
<evidence type="ECO:0000313" key="4">
    <source>
        <dbReference type="EMBL" id="SHI60823.1"/>
    </source>
</evidence>
<organism evidence="4 5">
    <name type="scientific">Vibrio aerogenes CECT 7868</name>
    <dbReference type="NCBI Taxonomy" id="1216006"/>
    <lineage>
        <taxon>Bacteria</taxon>
        <taxon>Pseudomonadati</taxon>
        <taxon>Pseudomonadota</taxon>
        <taxon>Gammaproteobacteria</taxon>
        <taxon>Vibrionales</taxon>
        <taxon>Vibrionaceae</taxon>
        <taxon>Vibrio</taxon>
    </lineage>
</organism>
<dbReference type="RefSeq" id="WP_073605631.1">
    <property type="nucleotide sequence ID" value="NZ_FQXZ01000045.1"/>
</dbReference>
<reference evidence="4 5" key="1">
    <citation type="submission" date="2016-11" db="EMBL/GenBank/DDBJ databases">
        <authorList>
            <person name="Jaros S."/>
            <person name="Januszkiewicz K."/>
            <person name="Wedrychowicz H."/>
        </authorList>
    </citation>
    <scope>NUCLEOTIDE SEQUENCE [LARGE SCALE GENOMIC DNA]</scope>
    <source>
        <strain evidence="4 5">CECT 7868</strain>
    </source>
</reference>
<name>A0A1M6CIT8_9VIBR</name>
<dbReference type="PANTHER" id="PTHR30061:SF50">
    <property type="entry name" value="MALTOSE_MALTODEXTRIN-BINDING PERIPLASMIC PROTEIN"/>
    <property type="match status" value="1"/>
</dbReference>
<dbReference type="Pfam" id="PF13416">
    <property type="entry name" value="SBP_bac_8"/>
    <property type="match status" value="1"/>
</dbReference>
<dbReference type="GO" id="GO:0055052">
    <property type="term" value="C:ATP-binding cassette (ABC) transporter complex, substrate-binding subunit-containing"/>
    <property type="evidence" value="ECO:0007669"/>
    <property type="project" value="TreeGrafter"/>
</dbReference>
<dbReference type="GO" id="GO:1901982">
    <property type="term" value="F:maltose binding"/>
    <property type="evidence" value="ECO:0007669"/>
    <property type="project" value="TreeGrafter"/>
</dbReference>
<sequence length="434" mass="49099">MLSSHSEKRWFGHTILILLSYLPAQVFGKNPTEITLWRHLAGEAEMMAYEAAIERFNQSQNQWKIVSDYIYEAAYTQSINAAAKAKILPCIIDVDQPLIPNFAWQGFLQPLDQFIESDVLDKITPSGKGYYRGRLYSAGQFEAVLSLFTRKSLLKAIKARFPTIEHPWDKDEFMQVMDKIKATGRYDYPLDIKANDLTEWIPYAWAPWMLSWGADLINRNNYYEVDGILNSEKAVEFGQWIHSLVREKYINPKPNDKHGFLYGRVAIQYNGSWALNEYSKALGKDLAILPVPDFGAGPMIGAGSWQWGITTSCPYPDAAKAFINFLLSDKEIAAISEATSMIPTSAAAAALTKNYSASGQWHFLFSVSDKLSKYRPATPAYPVISSSYKKAISDILQGLDPQTAFDLAVENIEAAIERHQYYSSREQRNKNGYE</sequence>
<dbReference type="GO" id="GO:0015768">
    <property type="term" value="P:maltose transport"/>
    <property type="evidence" value="ECO:0007669"/>
    <property type="project" value="TreeGrafter"/>
</dbReference>
<evidence type="ECO:0000256" key="3">
    <source>
        <dbReference type="ARBA" id="ARBA00022729"/>
    </source>
</evidence>
<dbReference type="SUPFAM" id="SSF53850">
    <property type="entry name" value="Periplasmic binding protein-like II"/>
    <property type="match status" value="1"/>
</dbReference>
<gene>
    <name evidence="4" type="ORF">VA7868_04026</name>
</gene>
<dbReference type="Proteomes" id="UP000184608">
    <property type="component" value="Unassembled WGS sequence"/>
</dbReference>